<accession>A0A6N1VMV6</accession>
<dbReference type="KEGG" id="orm:HTY61_18095"/>
<evidence type="ECO:0000313" key="2">
    <source>
        <dbReference type="Proteomes" id="UP000509367"/>
    </source>
</evidence>
<evidence type="ECO:0000313" key="1">
    <source>
        <dbReference type="EMBL" id="QKV20742.1"/>
    </source>
</evidence>
<protein>
    <submittedName>
        <fullName evidence="1">Uncharacterized protein</fullName>
    </submittedName>
</protein>
<dbReference type="EMBL" id="CP054836">
    <property type="protein sequence ID" value="QKV20742.1"/>
    <property type="molecule type" value="Genomic_DNA"/>
</dbReference>
<name>A0A6N1VMV6_9HYPH</name>
<reference evidence="1 2" key="1">
    <citation type="submission" date="2020-06" db="EMBL/GenBank/DDBJ databases">
        <title>Oricola thermophila sp. nov. isolated from a tidal sediments.</title>
        <authorList>
            <person name="Kwon K.K."/>
            <person name="Yang S.-H."/>
            <person name="Park M.-J."/>
        </authorList>
    </citation>
    <scope>NUCLEOTIDE SEQUENCE [LARGE SCALE GENOMIC DNA]</scope>
    <source>
        <strain evidence="1 2">MEBiC13590</strain>
    </source>
</reference>
<dbReference type="Proteomes" id="UP000509367">
    <property type="component" value="Chromosome"/>
</dbReference>
<gene>
    <name evidence="1" type="ORF">HTY61_18095</name>
</gene>
<dbReference type="AlphaFoldDB" id="A0A6N1VMV6"/>
<proteinExistence type="predicted"/>
<organism evidence="1 2">
    <name type="scientific">Oricola thermophila</name>
    <dbReference type="NCBI Taxonomy" id="2742145"/>
    <lineage>
        <taxon>Bacteria</taxon>
        <taxon>Pseudomonadati</taxon>
        <taxon>Pseudomonadota</taxon>
        <taxon>Alphaproteobacteria</taxon>
        <taxon>Hyphomicrobiales</taxon>
        <taxon>Ahrensiaceae</taxon>
        <taxon>Oricola</taxon>
    </lineage>
</organism>
<sequence length="73" mass="7737">MGAVAAGIEPASLPDDCRRTEPHAALVEGVDKIVILDRERDALDRQNARTLRCARAHDDIMAALAGEGGIGDE</sequence>
<keyword evidence="2" id="KW-1185">Reference proteome</keyword>